<dbReference type="PROSITE" id="PS00491">
    <property type="entry name" value="PROLINE_PEPTIDASE"/>
    <property type="match status" value="1"/>
</dbReference>
<dbReference type="AlphaFoldDB" id="A0A0R2L521"/>
<dbReference type="Pfam" id="PF00557">
    <property type="entry name" value="Peptidase_M24"/>
    <property type="match status" value="1"/>
</dbReference>
<dbReference type="InterPro" id="IPR050659">
    <property type="entry name" value="Peptidase_M24B"/>
</dbReference>
<sequence length="373" mass="40621">MHYARFCLAKNGGALMDQMSRINRVQSVLAQLHIDALLVTETFNLQYLLGVADLGGDGCLLITATDVDLVTDARYETEMQLTLPSAIKVHITRDYYGEVTALTTARNITVLGFEDTLPYAIWSILDEQLDADFVGLHAIVDQLREVKDADELAALRHAIIVSSQGYDELLPQIKVGMTEIEVANRLDAWMRQHGSTGPSFPTIVASGYRSAEPHGSATNKQLADGELVTIDYGFYFDGYTSDITRTFALGKPSEQLKEIYALTLAANQAVIAKVQPGVTGAELDAVGRDLITAGGYGPEFNHGMGHGIGLNIHEEPQVYGPRQPYTMQANQVITVEPGIYVPNVGGVRIEDDVLVTKNGVEVLTTSPKELKIL</sequence>
<comment type="caution">
    <text evidence="6">The sequence shown here is derived from an EMBL/GenBank/DDBJ whole genome shotgun (WGS) entry which is preliminary data.</text>
</comment>
<feature type="domain" description="Peptidase M24" evidence="4">
    <location>
        <begin position="154"/>
        <end position="357"/>
    </location>
</feature>
<reference evidence="6 7" key="1">
    <citation type="journal article" date="2015" name="Genome Announc.">
        <title>Expanding the biotechnology potential of lactobacilli through comparative genomics of 213 strains and associated genera.</title>
        <authorList>
            <person name="Sun Z."/>
            <person name="Harris H.M."/>
            <person name="McCann A."/>
            <person name="Guo C."/>
            <person name="Argimon S."/>
            <person name="Zhang W."/>
            <person name="Yang X."/>
            <person name="Jeffery I.B."/>
            <person name="Cooney J.C."/>
            <person name="Kagawa T.F."/>
            <person name="Liu W."/>
            <person name="Song Y."/>
            <person name="Salvetti E."/>
            <person name="Wrobel A."/>
            <person name="Rasinkangas P."/>
            <person name="Parkhill J."/>
            <person name="Rea M.C."/>
            <person name="O'Sullivan O."/>
            <person name="Ritari J."/>
            <person name="Douillard F.P."/>
            <person name="Paul Ross R."/>
            <person name="Yang R."/>
            <person name="Briner A.E."/>
            <person name="Felis G.E."/>
            <person name="de Vos W.M."/>
            <person name="Barrangou R."/>
            <person name="Klaenhammer T.R."/>
            <person name="Caufield P.W."/>
            <person name="Cui Y."/>
            <person name="Zhang H."/>
            <person name="O'Toole P.W."/>
        </authorList>
    </citation>
    <scope>NUCLEOTIDE SEQUENCE [LARGE SCALE GENOMIC DNA]</scope>
    <source>
        <strain evidence="6 7">DSM 22696</strain>
    </source>
</reference>
<protein>
    <submittedName>
        <fullName evidence="6">Peptidase M24</fullName>
    </submittedName>
</protein>
<feature type="domain" description="Creatinase N-terminal" evidence="5">
    <location>
        <begin position="21"/>
        <end position="146"/>
    </location>
</feature>
<dbReference type="InterPro" id="IPR000587">
    <property type="entry name" value="Creatinase_N"/>
</dbReference>
<proteinExistence type="inferred from homology"/>
<evidence type="ECO:0000313" key="7">
    <source>
        <dbReference type="Proteomes" id="UP000051139"/>
    </source>
</evidence>
<name>A0A0R2L521_9LACO</name>
<evidence type="ECO:0000259" key="4">
    <source>
        <dbReference type="Pfam" id="PF00557"/>
    </source>
</evidence>
<dbReference type="GO" id="GO:0016787">
    <property type="term" value="F:hydrolase activity"/>
    <property type="evidence" value="ECO:0007669"/>
    <property type="project" value="UniProtKB-KW"/>
</dbReference>
<keyword evidence="2" id="KW-0378">Hydrolase</keyword>
<dbReference type="InterPro" id="IPR029149">
    <property type="entry name" value="Creatin/AminoP/Spt16_N"/>
</dbReference>
<evidence type="ECO:0000256" key="1">
    <source>
        <dbReference type="ARBA" id="ARBA00022723"/>
    </source>
</evidence>
<dbReference type="EMBL" id="JQCB01000002">
    <property type="protein sequence ID" value="KRN96872.1"/>
    <property type="molecule type" value="Genomic_DNA"/>
</dbReference>
<dbReference type="GO" id="GO:0046872">
    <property type="term" value="F:metal ion binding"/>
    <property type="evidence" value="ECO:0007669"/>
    <property type="project" value="UniProtKB-KW"/>
</dbReference>
<dbReference type="Pfam" id="PF01321">
    <property type="entry name" value="Creatinase_N"/>
    <property type="match status" value="1"/>
</dbReference>
<dbReference type="PATRIC" id="fig|348151.3.peg.763"/>
<dbReference type="Proteomes" id="UP000051139">
    <property type="component" value="Unassembled WGS sequence"/>
</dbReference>
<gene>
    <name evidence="6" type="ORF">IV55_GL000743</name>
</gene>
<dbReference type="InterPro" id="IPR036005">
    <property type="entry name" value="Creatinase/aminopeptidase-like"/>
</dbReference>
<evidence type="ECO:0000256" key="3">
    <source>
        <dbReference type="RuleBase" id="RU000590"/>
    </source>
</evidence>
<dbReference type="PANTHER" id="PTHR46112">
    <property type="entry name" value="AMINOPEPTIDASE"/>
    <property type="match status" value="1"/>
</dbReference>
<dbReference type="SUPFAM" id="SSF53092">
    <property type="entry name" value="Creatinase/prolidase N-terminal domain"/>
    <property type="match status" value="1"/>
</dbReference>
<evidence type="ECO:0000313" key="6">
    <source>
        <dbReference type="EMBL" id="KRN96872.1"/>
    </source>
</evidence>
<evidence type="ECO:0000259" key="5">
    <source>
        <dbReference type="Pfam" id="PF01321"/>
    </source>
</evidence>
<accession>A0A0R2L521</accession>
<dbReference type="Gene3D" id="3.90.230.10">
    <property type="entry name" value="Creatinase/methionine aminopeptidase superfamily"/>
    <property type="match status" value="1"/>
</dbReference>
<dbReference type="SUPFAM" id="SSF55920">
    <property type="entry name" value="Creatinase/aminopeptidase"/>
    <property type="match status" value="1"/>
</dbReference>
<comment type="similarity">
    <text evidence="3">Belongs to the peptidase M24B family.</text>
</comment>
<dbReference type="CDD" id="cd01092">
    <property type="entry name" value="APP-like"/>
    <property type="match status" value="1"/>
</dbReference>
<evidence type="ECO:0000256" key="2">
    <source>
        <dbReference type="ARBA" id="ARBA00022801"/>
    </source>
</evidence>
<dbReference type="Gene3D" id="3.40.350.10">
    <property type="entry name" value="Creatinase/prolidase N-terminal domain"/>
    <property type="match status" value="1"/>
</dbReference>
<dbReference type="STRING" id="348151.IV55_GL000743"/>
<dbReference type="InterPro" id="IPR001131">
    <property type="entry name" value="Peptidase_M24B_aminopep-P_CS"/>
</dbReference>
<keyword evidence="7" id="KW-1185">Reference proteome</keyword>
<dbReference type="InterPro" id="IPR000994">
    <property type="entry name" value="Pept_M24"/>
</dbReference>
<dbReference type="PANTHER" id="PTHR46112:SF3">
    <property type="entry name" value="AMINOPEPTIDASE YPDF"/>
    <property type="match status" value="1"/>
</dbReference>
<keyword evidence="1 3" id="KW-0479">Metal-binding</keyword>
<organism evidence="6 7">
    <name type="scientific">Furfurilactobacillus siliginis</name>
    <dbReference type="NCBI Taxonomy" id="348151"/>
    <lineage>
        <taxon>Bacteria</taxon>
        <taxon>Bacillati</taxon>
        <taxon>Bacillota</taxon>
        <taxon>Bacilli</taxon>
        <taxon>Lactobacillales</taxon>
        <taxon>Lactobacillaceae</taxon>
        <taxon>Furfurilactobacillus</taxon>
    </lineage>
</organism>